<dbReference type="GO" id="GO:0009432">
    <property type="term" value="P:SOS response"/>
    <property type="evidence" value="ECO:0007669"/>
    <property type="project" value="UniProtKB-KW"/>
</dbReference>
<dbReference type="InterPro" id="IPR036388">
    <property type="entry name" value="WH-like_DNA-bd_sf"/>
</dbReference>
<dbReference type="InterPro" id="IPR039418">
    <property type="entry name" value="LexA-like"/>
</dbReference>
<dbReference type="EMBL" id="MHOL01000004">
    <property type="protein sequence ID" value="OGZ63297.1"/>
    <property type="molecule type" value="Genomic_DNA"/>
</dbReference>
<keyword evidence="11" id="KW-0742">SOS response</keyword>
<dbReference type="InterPro" id="IPR006200">
    <property type="entry name" value="LexA"/>
</dbReference>
<keyword evidence="5 12" id="KW-0378">Hydrolase</keyword>
<dbReference type="PRINTS" id="PR00726">
    <property type="entry name" value="LEXASERPTASE"/>
</dbReference>
<evidence type="ECO:0000256" key="5">
    <source>
        <dbReference type="ARBA" id="ARBA00022801"/>
    </source>
</evidence>
<dbReference type="CDD" id="cd06529">
    <property type="entry name" value="S24_LexA-like"/>
    <property type="match status" value="1"/>
</dbReference>
<dbReference type="AlphaFoldDB" id="A0A1G2HLD5"/>
<dbReference type="GO" id="GO:0006508">
    <property type="term" value="P:proteolysis"/>
    <property type="evidence" value="ECO:0007669"/>
    <property type="project" value="InterPro"/>
</dbReference>
<dbReference type="InterPro" id="IPR036390">
    <property type="entry name" value="WH_DNA-bd_sf"/>
</dbReference>
<dbReference type="GO" id="GO:0003677">
    <property type="term" value="F:DNA binding"/>
    <property type="evidence" value="ECO:0007669"/>
    <property type="project" value="UniProtKB-KW"/>
</dbReference>
<keyword evidence="10" id="KW-0234">DNA repair</keyword>
<dbReference type="Proteomes" id="UP000178991">
    <property type="component" value="Unassembled WGS sequence"/>
</dbReference>
<evidence type="ECO:0000256" key="1">
    <source>
        <dbReference type="ARBA" id="ARBA00007484"/>
    </source>
</evidence>
<dbReference type="Gene3D" id="2.10.109.10">
    <property type="entry name" value="Umud Fragment, subunit A"/>
    <property type="match status" value="1"/>
</dbReference>
<evidence type="ECO:0000259" key="14">
    <source>
        <dbReference type="Pfam" id="PF01726"/>
    </source>
</evidence>
<dbReference type="GO" id="GO:0004252">
    <property type="term" value="F:serine-type endopeptidase activity"/>
    <property type="evidence" value="ECO:0007669"/>
    <property type="project" value="InterPro"/>
</dbReference>
<dbReference type="Gene3D" id="1.10.10.10">
    <property type="entry name" value="Winged helix-like DNA-binding domain superfamily/Winged helix DNA-binding domain"/>
    <property type="match status" value="1"/>
</dbReference>
<evidence type="ECO:0000256" key="11">
    <source>
        <dbReference type="ARBA" id="ARBA00023236"/>
    </source>
</evidence>
<protein>
    <submittedName>
        <fullName evidence="15">Repressor LexA</fullName>
    </submittedName>
</protein>
<dbReference type="Pfam" id="PF01726">
    <property type="entry name" value="LexA_DNA_bind"/>
    <property type="match status" value="1"/>
</dbReference>
<comment type="caution">
    <text evidence="15">The sequence shown here is derived from an EMBL/GenBank/DDBJ whole genome shotgun (WGS) entry which is preliminary data.</text>
</comment>
<feature type="domain" description="Peptidase S24/S26A/S26B/S26C" evidence="13">
    <location>
        <begin position="88"/>
        <end position="204"/>
    </location>
</feature>
<evidence type="ECO:0000313" key="16">
    <source>
        <dbReference type="Proteomes" id="UP000178991"/>
    </source>
</evidence>
<evidence type="ECO:0000259" key="13">
    <source>
        <dbReference type="Pfam" id="PF00717"/>
    </source>
</evidence>
<dbReference type="InterPro" id="IPR015927">
    <property type="entry name" value="Peptidase_S24_S26A/B/C"/>
</dbReference>
<evidence type="ECO:0000256" key="8">
    <source>
        <dbReference type="ARBA" id="ARBA00023125"/>
    </source>
</evidence>
<evidence type="ECO:0000256" key="12">
    <source>
        <dbReference type="RuleBase" id="RU003991"/>
    </source>
</evidence>
<keyword evidence="8" id="KW-0238">DNA-binding</keyword>
<evidence type="ECO:0000256" key="3">
    <source>
        <dbReference type="ARBA" id="ARBA00022705"/>
    </source>
</evidence>
<name>A0A1G2HLD5_9BACT</name>
<sequence>MITKIQKDLSETERKALRIIRNWFLHQGRNPSIRELTKEMEFGSTRSALMVINRLIEKEIVLRKEDGSLRIISNLDEGNFNAKTVDVPLVGTVSCGTPIFAKENIESYYPVSTRLAHEGSRYFLLRAQGESMNKAGIQNGDIVLIRQQPTAENGEKVVALIDDEATIKVLKFSGDIVILEPKSTKKEYKPIILSRDFQVQGVVVATIASETLSPEKSHSLK</sequence>
<dbReference type="InterPro" id="IPR036286">
    <property type="entry name" value="LexA/Signal_pep-like_sf"/>
</dbReference>
<dbReference type="GO" id="GO:0006260">
    <property type="term" value="P:DNA replication"/>
    <property type="evidence" value="ECO:0007669"/>
    <property type="project" value="UniProtKB-KW"/>
</dbReference>
<gene>
    <name evidence="15" type="ORF">A2639_02265</name>
</gene>
<dbReference type="SUPFAM" id="SSF46785">
    <property type="entry name" value="Winged helix' DNA-binding domain"/>
    <property type="match status" value="1"/>
</dbReference>
<dbReference type="InterPro" id="IPR006199">
    <property type="entry name" value="LexA_DNA-bd_dom"/>
</dbReference>
<reference evidence="15 16" key="1">
    <citation type="journal article" date="2016" name="Nat. Commun.">
        <title>Thousands of microbial genomes shed light on interconnected biogeochemical processes in an aquifer system.</title>
        <authorList>
            <person name="Anantharaman K."/>
            <person name="Brown C.T."/>
            <person name="Hug L.A."/>
            <person name="Sharon I."/>
            <person name="Castelle C.J."/>
            <person name="Probst A.J."/>
            <person name="Thomas B.C."/>
            <person name="Singh A."/>
            <person name="Wilkins M.J."/>
            <person name="Karaoz U."/>
            <person name="Brodie E.L."/>
            <person name="Williams K.H."/>
            <person name="Hubbard S.S."/>
            <person name="Banfield J.F."/>
        </authorList>
    </citation>
    <scope>NUCLEOTIDE SEQUENCE [LARGE SCALE GENOMIC DNA]</scope>
</reference>
<dbReference type="PANTHER" id="PTHR33516:SF2">
    <property type="entry name" value="LEXA REPRESSOR-RELATED"/>
    <property type="match status" value="1"/>
</dbReference>
<dbReference type="NCBIfam" id="TIGR00498">
    <property type="entry name" value="lexA"/>
    <property type="match status" value="1"/>
</dbReference>
<dbReference type="InterPro" id="IPR050077">
    <property type="entry name" value="LexA_repressor"/>
</dbReference>
<evidence type="ECO:0000256" key="2">
    <source>
        <dbReference type="ARBA" id="ARBA00022491"/>
    </source>
</evidence>
<dbReference type="Pfam" id="PF00717">
    <property type="entry name" value="Peptidase_S24"/>
    <property type="match status" value="1"/>
</dbReference>
<proteinExistence type="inferred from homology"/>
<evidence type="ECO:0000256" key="10">
    <source>
        <dbReference type="ARBA" id="ARBA00023204"/>
    </source>
</evidence>
<dbReference type="InterPro" id="IPR006197">
    <property type="entry name" value="Peptidase_S24_LexA"/>
</dbReference>
<organism evidence="15 16">
    <name type="scientific">Candidatus Staskawiczbacteria bacterium RIFCSPHIGHO2_01_FULL_34_27</name>
    <dbReference type="NCBI Taxonomy" id="1802199"/>
    <lineage>
        <taxon>Bacteria</taxon>
        <taxon>Candidatus Staskawicziibacteriota</taxon>
    </lineage>
</organism>
<dbReference type="SUPFAM" id="SSF51306">
    <property type="entry name" value="LexA/Signal peptidase"/>
    <property type="match status" value="1"/>
</dbReference>
<dbReference type="PANTHER" id="PTHR33516">
    <property type="entry name" value="LEXA REPRESSOR"/>
    <property type="match status" value="1"/>
</dbReference>
<keyword evidence="6 12" id="KW-0068">Autocatalytic cleavage</keyword>
<feature type="domain" description="LexA repressor DNA-binding" evidence="14">
    <location>
        <begin position="7"/>
        <end position="64"/>
    </location>
</feature>
<keyword evidence="4" id="KW-0227">DNA damage</keyword>
<dbReference type="GO" id="GO:0006281">
    <property type="term" value="P:DNA repair"/>
    <property type="evidence" value="ECO:0007669"/>
    <property type="project" value="UniProtKB-KW"/>
</dbReference>
<keyword evidence="3" id="KW-0235">DNA replication</keyword>
<evidence type="ECO:0000256" key="6">
    <source>
        <dbReference type="ARBA" id="ARBA00022813"/>
    </source>
</evidence>
<evidence type="ECO:0000256" key="7">
    <source>
        <dbReference type="ARBA" id="ARBA00023015"/>
    </source>
</evidence>
<accession>A0A1G2HLD5</accession>
<evidence type="ECO:0000256" key="9">
    <source>
        <dbReference type="ARBA" id="ARBA00023163"/>
    </source>
</evidence>
<evidence type="ECO:0000313" key="15">
    <source>
        <dbReference type="EMBL" id="OGZ63297.1"/>
    </source>
</evidence>
<keyword evidence="2" id="KW-0678">Repressor</keyword>
<keyword evidence="7" id="KW-0805">Transcription regulation</keyword>
<evidence type="ECO:0000256" key="4">
    <source>
        <dbReference type="ARBA" id="ARBA00022763"/>
    </source>
</evidence>
<dbReference type="GO" id="GO:0045892">
    <property type="term" value="P:negative regulation of DNA-templated transcription"/>
    <property type="evidence" value="ECO:0007669"/>
    <property type="project" value="InterPro"/>
</dbReference>
<keyword evidence="9" id="KW-0804">Transcription</keyword>
<comment type="similarity">
    <text evidence="1 12">Belongs to the peptidase S24 family.</text>
</comment>